<evidence type="ECO:0000313" key="4">
    <source>
        <dbReference type="Proteomes" id="UP001215598"/>
    </source>
</evidence>
<evidence type="ECO:0008006" key="5">
    <source>
        <dbReference type="Google" id="ProtNLM"/>
    </source>
</evidence>
<accession>A0AAD7MU30</accession>
<gene>
    <name evidence="3" type="ORF">B0H16DRAFT_1769743</name>
</gene>
<dbReference type="AlphaFoldDB" id="A0AAD7MU30"/>
<dbReference type="Proteomes" id="UP001215598">
    <property type="component" value="Unassembled WGS sequence"/>
</dbReference>
<feature type="transmembrane region" description="Helical" evidence="2">
    <location>
        <begin position="20"/>
        <end position="41"/>
    </location>
</feature>
<feature type="transmembrane region" description="Helical" evidence="2">
    <location>
        <begin position="125"/>
        <end position="149"/>
    </location>
</feature>
<dbReference type="EMBL" id="JARKIB010000141">
    <property type="protein sequence ID" value="KAJ7733026.1"/>
    <property type="molecule type" value="Genomic_DNA"/>
</dbReference>
<keyword evidence="2" id="KW-0812">Transmembrane</keyword>
<feature type="compositionally biased region" description="Polar residues" evidence="1">
    <location>
        <begin position="285"/>
        <end position="307"/>
    </location>
</feature>
<proteinExistence type="predicted"/>
<evidence type="ECO:0000313" key="3">
    <source>
        <dbReference type="EMBL" id="KAJ7733026.1"/>
    </source>
</evidence>
<sequence length="325" mass="35661">MSPRLHTPMSFDYDLPNLILALAVTDAVFISLILGVCLWAAWNPVSRPHLNRVSFRLLMYALVANLGYALCDSYNGKLAPGAACSGTPFFANTCILFAGIMCFCMALNLHLVLVHGVNGQSMEKYYVSGAVVMILACNIPPYAAGAFGYNETIHGCWFNSPESAERLRWWIASMGLWLFLLSAGEFVAFFTIVGSMVIRYRLYPLVSCFFTVTTGSIDLHIIIDPSATEVNWRLGILATLLYALRPMTYALLAATDPSLLRALRALRGSEKVSTESIAVYGRSESSITSSTPRPLTNCNTEADSNSIKTEEENSDGSEESFIQQI</sequence>
<feature type="transmembrane region" description="Helical" evidence="2">
    <location>
        <begin position="169"/>
        <end position="190"/>
    </location>
</feature>
<feature type="transmembrane region" description="Helical" evidence="2">
    <location>
        <begin position="235"/>
        <end position="254"/>
    </location>
</feature>
<feature type="region of interest" description="Disordered" evidence="1">
    <location>
        <begin position="285"/>
        <end position="325"/>
    </location>
</feature>
<evidence type="ECO:0000256" key="2">
    <source>
        <dbReference type="SAM" id="Phobius"/>
    </source>
</evidence>
<keyword evidence="4" id="KW-1185">Reference proteome</keyword>
<comment type="caution">
    <text evidence="3">The sequence shown here is derived from an EMBL/GenBank/DDBJ whole genome shotgun (WGS) entry which is preliminary data.</text>
</comment>
<feature type="transmembrane region" description="Helical" evidence="2">
    <location>
        <begin position="202"/>
        <end position="223"/>
    </location>
</feature>
<evidence type="ECO:0000256" key="1">
    <source>
        <dbReference type="SAM" id="MobiDB-lite"/>
    </source>
</evidence>
<name>A0AAD7MU30_9AGAR</name>
<organism evidence="3 4">
    <name type="scientific">Mycena metata</name>
    <dbReference type="NCBI Taxonomy" id="1033252"/>
    <lineage>
        <taxon>Eukaryota</taxon>
        <taxon>Fungi</taxon>
        <taxon>Dikarya</taxon>
        <taxon>Basidiomycota</taxon>
        <taxon>Agaricomycotina</taxon>
        <taxon>Agaricomycetes</taxon>
        <taxon>Agaricomycetidae</taxon>
        <taxon>Agaricales</taxon>
        <taxon>Marasmiineae</taxon>
        <taxon>Mycenaceae</taxon>
        <taxon>Mycena</taxon>
    </lineage>
</organism>
<keyword evidence="2" id="KW-0472">Membrane</keyword>
<feature type="transmembrane region" description="Helical" evidence="2">
    <location>
        <begin position="90"/>
        <end position="113"/>
    </location>
</feature>
<keyword evidence="2" id="KW-1133">Transmembrane helix</keyword>
<feature type="transmembrane region" description="Helical" evidence="2">
    <location>
        <begin position="53"/>
        <end position="70"/>
    </location>
</feature>
<reference evidence="3" key="1">
    <citation type="submission" date="2023-03" db="EMBL/GenBank/DDBJ databases">
        <title>Massive genome expansion in bonnet fungi (Mycena s.s.) driven by repeated elements and novel gene families across ecological guilds.</title>
        <authorList>
            <consortium name="Lawrence Berkeley National Laboratory"/>
            <person name="Harder C.B."/>
            <person name="Miyauchi S."/>
            <person name="Viragh M."/>
            <person name="Kuo A."/>
            <person name="Thoen E."/>
            <person name="Andreopoulos B."/>
            <person name="Lu D."/>
            <person name="Skrede I."/>
            <person name="Drula E."/>
            <person name="Henrissat B."/>
            <person name="Morin E."/>
            <person name="Kohler A."/>
            <person name="Barry K."/>
            <person name="LaButti K."/>
            <person name="Morin E."/>
            <person name="Salamov A."/>
            <person name="Lipzen A."/>
            <person name="Mereny Z."/>
            <person name="Hegedus B."/>
            <person name="Baldrian P."/>
            <person name="Stursova M."/>
            <person name="Weitz H."/>
            <person name="Taylor A."/>
            <person name="Grigoriev I.V."/>
            <person name="Nagy L.G."/>
            <person name="Martin F."/>
            <person name="Kauserud H."/>
        </authorList>
    </citation>
    <scope>NUCLEOTIDE SEQUENCE</scope>
    <source>
        <strain evidence="3">CBHHK182m</strain>
    </source>
</reference>
<protein>
    <recommendedName>
        <fullName evidence="5">G-protein coupled receptors family 2 profile 2 domain-containing protein</fullName>
    </recommendedName>
</protein>